<gene>
    <name evidence="2" type="ORF">H072_1846</name>
</gene>
<dbReference type="EMBL" id="AQGS01000057">
    <property type="protein sequence ID" value="EPS44133.1"/>
    <property type="molecule type" value="Genomic_DNA"/>
</dbReference>
<reference evidence="3" key="2">
    <citation type="submission" date="2013-04" db="EMBL/GenBank/DDBJ databases">
        <title>Genomic mechanisms accounting for the adaptation to parasitism in nematode-trapping fungi.</title>
        <authorList>
            <person name="Ahren D.G."/>
        </authorList>
    </citation>
    <scope>NUCLEOTIDE SEQUENCE [LARGE SCALE GENOMIC DNA]</scope>
    <source>
        <strain evidence="3">CBS 200.50</strain>
    </source>
</reference>
<feature type="compositionally biased region" description="Basic residues" evidence="1">
    <location>
        <begin position="1"/>
        <end position="11"/>
    </location>
</feature>
<keyword evidence="3" id="KW-1185">Reference proteome</keyword>
<dbReference type="AlphaFoldDB" id="S8BX95"/>
<reference evidence="2 3" key="1">
    <citation type="journal article" date="2013" name="PLoS Genet.">
        <title>Genomic mechanisms accounting for the adaptation to parasitism in nematode-trapping fungi.</title>
        <authorList>
            <person name="Meerupati T."/>
            <person name="Andersson K.M."/>
            <person name="Friman E."/>
            <person name="Kumar D."/>
            <person name="Tunlid A."/>
            <person name="Ahren D."/>
        </authorList>
    </citation>
    <scope>NUCLEOTIDE SEQUENCE [LARGE SCALE GENOMIC DNA]</scope>
    <source>
        <strain evidence="2 3">CBS 200.50</strain>
    </source>
</reference>
<accession>S8BX95</accession>
<name>S8BX95_DACHA</name>
<organism evidence="2 3">
    <name type="scientific">Dactylellina haptotyla (strain CBS 200.50)</name>
    <name type="common">Nematode-trapping fungus</name>
    <name type="synonym">Monacrosporium haptotylum</name>
    <dbReference type="NCBI Taxonomy" id="1284197"/>
    <lineage>
        <taxon>Eukaryota</taxon>
        <taxon>Fungi</taxon>
        <taxon>Dikarya</taxon>
        <taxon>Ascomycota</taxon>
        <taxon>Pezizomycotina</taxon>
        <taxon>Orbiliomycetes</taxon>
        <taxon>Orbiliales</taxon>
        <taxon>Orbiliaceae</taxon>
        <taxon>Dactylellina</taxon>
    </lineage>
</organism>
<evidence type="ECO:0000313" key="3">
    <source>
        <dbReference type="Proteomes" id="UP000015100"/>
    </source>
</evidence>
<feature type="compositionally biased region" description="Acidic residues" evidence="1">
    <location>
        <begin position="16"/>
        <end position="27"/>
    </location>
</feature>
<protein>
    <submittedName>
        <fullName evidence="2">Uncharacterized protein</fullName>
    </submittedName>
</protein>
<feature type="region of interest" description="Disordered" evidence="1">
    <location>
        <begin position="1"/>
        <end position="38"/>
    </location>
</feature>
<sequence length="114" mass="13104">MLRRSGRKKRLSSSPEFEDVELNEEDVDGKPLPVYTGEETEIPLNNSNAKTLKKLKKDARKNEERKGCKPFAGCGKGIKEGTKRWKTRVKGLRKVKDKKKVRKAFMKVFRPDNA</sequence>
<comment type="caution">
    <text evidence="2">The sequence shown here is derived from an EMBL/GenBank/DDBJ whole genome shotgun (WGS) entry which is preliminary data.</text>
</comment>
<evidence type="ECO:0000313" key="2">
    <source>
        <dbReference type="EMBL" id="EPS44133.1"/>
    </source>
</evidence>
<dbReference type="Proteomes" id="UP000015100">
    <property type="component" value="Unassembled WGS sequence"/>
</dbReference>
<dbReference type="HOGENOM" id="CLU_2120984_0_0_1"/>
<proteinExistence type="predicted"/>
<evidence type="ECO:0000256" key="1">
    <source>
        <dbReference type="SAM" id="MobiDB-lite"/>
    </source>
</evidence>